<sequence length="867" mass="98106">MSSTTTREIPAPHLDTNIGKVVARDVYFHVSRLEGLPETVRCNVEKGIALTRLTAGSDFNVVRLDRSMSDMSLLDYPNFFGEAFPALYRSWFIDLDQQTYRYRSYESSINPPILHRKELLLAADHPQRSVFEQLTLTAEQIGLFDDPTRIGFQRAFGDLIKQRGYRLVDHTLVPIANEESDDTEGESRPGPIERYRTALSRYSFSAPIQMLSRFGFLDGTRSLFDYGCGRGDDVRGLKGLGIEAAGWDPHYANDQPLSRASIVNLGFVINVIENVDERELALKNSYSLSDDILVVSAMLVNQDSARGIPYGDGVLTSRNTFQKYYFQSELKEFIDRVTGNYSVAVGPGVFFVFKDKDLEQRFRFSRVKSSRRIVPPVQPTRIMAQGHADRDTATKSRPDRSALLYERHQNTLDELWRLCLALGRNPVRPEMQGLQQELRAFGSNAAALRFLKETKVDAANMLERAAASRADDLRVYFALLQFDKRPPYSKLERQLQVDVKVFFGGYSAALSAGRELLFSLADIQKISDACLRAAEQGIGWLEGGESLQLHTDLVERLPPILRAYVGCGTLLYGDVTSADLIKIHVRSGKLTMMKFDDFYGSPLPRMTQRVKINLRKQDLTIFDYGEPYPPPYLYKKSRFLNEESPSYSEQVLFEETLEELGVFDLSGYGPDVATFDVKLGEMRLAVDGYRLIRSRSIPPLDQKCGRYLTFRDLIECGETQAAHDIGNMPVDPESFNALLDLAHHVIDPVIDYFGMVKLTFGFCSPALASHIKGRISPKLDQHAAHERTRRGGYICERLGAACDFVVEDEDMAMVVEWIINNVKFDRLYFYGCHRPIHISYSSTPARQVVDMIETAGGNVVPKRRRID</sequence>
<reference evidence="1 2" key="1">
    <citation type="submission" date="2020-04" db="EMBL/GenBank/DDBJ databases">
        <authorList>
            <person name="Depoorter E."/>
        </authorList>
    </citation>
    <scope>NUCLEOTIDE SEQUENCE [LARGE SCALE GENOMIC DNA]</scope>
    <source>
        <strain evidence="1 2">BCC0132</strain>
    </source>
</reference>
<name>A0A6J5JNT3_9BURK</name>
<evidence type="ECO:0000313" key="1">
    <source>
        <dbReference type="EMBL" id="CAB3973806.1"/>
    </source>
</evidence>
<evidence type="ECO:0000313" key="2">
    <source>
        <dbReference type="Proteomes" id="UP000494322"/>
    </source>
</evidence>
<dbReference type="NCBIfam" id="TIGR04096">
    <property type="entry name" value="dnd_rel_methyl"/>
    <property type="match status" value="1"/>
</dbReference>
<dbReference type="Proteomes" id="UP000494322">
    <property type="component" value="Unassembled WGS sequence"/>
</dbReference>
<protein>
    <recommendedName>
        <fullName evidence="3">DNA phosphorothioation-associated methyltransferase</fullName>
    </recommendedName>
</protein>
<dbReference type="SUPFAM" id="SSF55166">
    <property type="entry name" value="Hedgehog/DD-peptidase"/>
    <property type="match status" value="1"/>
</dbReference>
<dbReference type="InterPro" id="IPR009045">
    <property type="entry name" value="Zn_M74/Hedgehog-like"/>
</dbReference>
<dbReference type="AlphaFoldDB" id="A0A6J5JNT3"/>
<dbReference type="RefSeq" id="WP_175240390.1">
    <property type="nucleotide sequence ID" value="NZ_CABWIK020000051.1"/>
</dbReference>
<accession>A0A6J5JNT3</accession>
<dbReference type="EMBL" id="CABWIK020000051">
    <property type="protein sequence ID" value="CAB3973806.1"/>
    <property type="molecule type" value="Genomic_DNA"/>
</dbReference>
<organism evidence="1 2">
    <name type="scientific">Burkholderia cenocepacia</name>
    <dbReference type="NCBI Taxonomy" id="95486"/>
    <lineage>
        <taxon>Bacteria</taxon>
        <taxon>Pseudomonadati</taxon>
        <taxon>Pseudomonadota</taxon>
        <taxon>Betaproteobacteria</taxon>
        <taxon>Burkholderiales</taxon>
        <taxon>Burkholderiaceae</taxon>
        <taxon>Burkholderia</taxon>
        <taxon>Burkholderia cepacia complex</taxon>
    </lineage>
</organism>
<proteinExistence type="predicted"/>
<evidence type="ECO:0008006" key="3">
    <source>
        <dbReference type="Google" id="ProtNLM"/>
    </source>
</evidence>
<dbReference type="InterPro" id="IPR024019">
    <property type="entry name" value="CHP04096"/>
</dbReference>
<gene>
    <name evidence="1" type="ORF">BCO9919_05945</name>
</gene>